<dbReference type="AlphaFoldDB" id="A0A6A7B3I2"/>
<name>A0A6A7B3I2_9PLEO</name>
<organism evidence="1 2">
    <name type="scientific">Plenodomus tracheiphilus IPT5</name>
    <dbReference type="NCBI Taxonomy" id="1408161"/>
    <lineage>
        <taxon>Eukaryota</taxon>
        <taxon>Fungi</taxon>
        <taxon>Dikarya</taxon>
        <taxon>Ascomycota</taxon>
        <taxon>Pezizomycotina</taxon>
        <taxon>Dothideomycetes</taxon>
        <taxon>Pleosporomycetidae</taxon>
        <taxon>Pleosporales</taxon>
        <taxon>Pleosporineae</taxon>
        <taxon>Leptosphaeriaceae</taxon>
        <taxon>Plenodomus</taxon>
    </lineage>
</organism>
<evidence type="ECO:0000313" key="2">
    <source>
        <dbReference type="Proteomes" id="UP000799423"/>
    </source>
</evidence>
<sequence>MTTPHAPLSGLGPFAALAHHRTVSLGPDERYVRRDSAVQRRNMPSAKHELCVLWGGRGCSVQQVVEHLGLRYVESAMLPS</sequence>
<gene>
    <name evidence="1" type="ORF">T440DRAFT_469631</name>
</gene>
<dbReference type="Proteomes" id="UP000799423">
    <property type="component" value="Unassembled WGS sequence"/>
</dbReference>
<protein>
    <submittedName>
        <fullName evidence="1">Uncharacterized protein</fullName>
    </submittedName>
</protein>
<proteinExistence type="predicted"/>
<keyword evidence="2" id="KW-1185">Reference proteome</keyword>
<accession>A0A6A7B3I2</accession>
<reference evidence="1" key="1">
    <citation type="submission" date="2020-01" db="EMBL/GenBank/DDBJ databases">
        <authorList>
            <consortium name="DOE Joint Genome Institute"/>
            <person name="Haridas S."/>
            <person name="Albert R."/>
            <person name="Binder M."/>
            <person name="Bloem J."/>
            <person name="Labutti K."/>
            <person name="Salamov A."/>
            <person name="Andreopoulos B."/>
            <person name="Baker S.E."/>
            <person name="Barry K."/>
            <person name="Bills G."/>
            <person name="Bluhm B.H."/>
            <person name="Cannon C."/>
            <person name="Castanera R."/>
            <person name="Culley D.E."/>
            <person name="Daum C."/>
            <person name="Ezra D."/>
            <person name="Gonzalez J.B."/>
            <person name="Henrissat B."/>
            <person name="Kuo A."/>
            <person name="Liang C."/>
            <person name="Lipzen A."/>
            <person name="Lutzoni F."/>
            <person name="Magnuson J."/>
            <person name="Mondo S."/>
            <person name="Nolan M."/>
            <person name="Ohm R."/>
            <person name="Pangilinan J."/>
            <person name="Park H.-J."/>
            <person name="Ramirez L."/>
            <person name="Alfaro M."/>
            <person name="Sun H."/>
            <person name="Tritt A."/>
            <person name="Yoshinaga Y."/>
            <person name="Zwiers L.-H."/>
            <person name="Turgeon B.G."/>
            <person name="Goodwin S.B."/>
            <person name="Spatafora J.W."/>
            <person name="Crous P.W."/>
            <person name="Grigoriev I.V."/>
        </authorList>
    </citation>
    <scope>NUCLEOTIDE SEQUENCE</scope>
    <source>
        <strain evidence="1">IPT5</strain>
    </source>
</reference>
<dbReference type="EMBL" id="MU006313">
    <property type="protein sequence ID" value="KAF2849217.1"/>
    <property type="molecule type" value="Genomic_DNA"/>
</dbReference>
<evidence type="ECO:0000313" key="1">
    <source>
        <dbReference type="EMBL" id="KAF2849217.1"/>
    </source>
</evidence>